<organism evidence="1 2">
    <name type="scientific">Methylobacterium aerolatum</name>
    <dbReference type="NCBI Taxonomy" id="418708"/>
    <lineage>
        <taxon>Bacteria</taxon>
        <taxon>Pseudomonadati</taxon>
        <taxon>Pseudomonadota</taxon>
        <taxon>Alphaproteobacteria</taxon>
        <taxon>Hyphomicrobiales</taxon>
        <taxon>Methylobacteriaceae</taxon>
        <taxon>Methylobacterium</taxon>
    </lineage>
</organism>
<comment type="caution">
    <text evidence="1">The sequence shown here is derived from an EMBL/GenBank/DDBJ whole genome shotgun (WGS) entry which is preliminary data.</text>
</comment>
<dbReference type="EMBL" id="JAUSVP010000002">
    <property type="protein sequence ID" value="MDQ0446629.1"/>
    <property type="molecule type" value="Genomic_DNA"/>
</dbReference>
<keyword evidence="2" id="KW-1185">Reference proteome</keyword>
<name>A0ABU0HWB7_9HYPH</name>
<gene>
    <name evidence="1" type="ORF">QO012_001118</name>
</gene>
<proteinExistence type="predicted"/>
<evidence type="ECO:0000313" key="2">
    <source>
        <dbReference type="Proteomes" id="UP001231124"/>
    </source>
</evidence>
<accession>A0ABU0HWB7</accession>
<sequence>MIDVIEAVKEAEPTLGSYVLVLRGDARALAGPDSFTPEAKAWLNAHAPEARLVRVSVSLSPYPGAEPQPRTLSVAAFADGRQLAAFASTWTGDPIEE</sequence>
<dbReference type="Proteomes" id="UP001231124">
    <property type="component" value="Unassembled WGS sequence"/>
</dbReference>
<dbReference type="RefSeq" id="WP_238201020.1">
    <property type="nucleotide sequence ID" value="NZ_BPQE01000002.1"/>
</dbReference>
<evidence type="ECO:0000313" key="1">
    <source>
        <dbReference type="EMBL" id="MDQ0446629.1"/>
    </source>
</evidence>
<reference evidence="1 2" key="1">
    <citation type="submission" date="2023-07" db="EMBL/GenBank/DDBJ databases">
        <title>Genomic Encyclopedia of Type Strains, Phase IV (KMG-IV): sequencing the most valuable type-strain genomes for metagenomic binning, comparative biology and taxonomic classification.</title>
        <authorList>
            <person name="Goeker M."/>
        </authorList>
    </citation>
    <scope>NUCLEOTIDE SEQUENCE [LARGE SCALE GENOMIC DNA]</scope>
    <source>
        <strain evidence="1 2">DSM 19013</strain>
    </source>
</reference>
<protein>
    <submittedName>
        <fullName evidence="1">Uncharacterized protein</fullName>
    </submittedName>
</protein>